<evidence type="ECO:0000313" key="7">
    <source>
        <dbReference type="Proteomes" id="UP000782519"/>
    </source>
</evidence>
<name>A0A933VUJ9_RHOPL</name>
<reference evidence="6" key="1">
    <citation type="submission" date="2020-07" db="EMBL/GenBank/DDBJ databases">
        <title>Huge and variable diversity of episymbiotic CPR bacteria and DPANN archaea in groundwater ecosystems.</title>
        <authorList>
            <person name="He C.Y."/>
            <person name="Keren R."/>
            <person name="Whittaker M."/>
            <person name="Farag I.F."/>
            <person name="Doudna J."/>
            <person name="Cate J.H.D."/>
            <person name="Banfield J.F."/>
        </authorList>
    </citation>
    <scope>NUCLEOTIDE SEQUENCE</scope>
    <source>
        <strain evidence="6">NC_groundwater_1818_Pr3_B-0.1um_66_35</strain>
    </source>
</reference>
<feature type="domain" description="Cytochrome b5 heme-binding" evidence="5">
    <location>
        <begin position="38"/>
        <end position="118"/>
    </location>
</feature>
<dbReference type="GO" id="GO:0046872">
    <property type="term" value="F:metal ion binding"/>
    <property type="evidence" value="ECO:0007669"/>
    <property type="project" value="UniProtKB-KW"/>
</dbReference>
<dbReference type="PANTHER" id="PTHR19359:SF95">
    <property type="entry name" value="CYTOCHROME B5 TYPE B"/>
    <property type="match status" value="1"/>
</dbReference>
<proteinExistence type="inferred from homology"/>
<dbReference type="SMART" id="SM01117">
    <property type="entry name" value="Cyt-b5"/>
    <property type="match status" value="1"/>
</dbReference>
<dbReference type="PROSITE" id="PS50255">
    <property type="entry name" value="CYTOCHROME_B5_2"/>
    <property type="match status" value="1"/>
</dbReference>
<dbReference type="Gene3D" id="3.10.120.10">
    <property type="entry name" value="Cytochrome b5-like heme/steroid binding domain"/>
    <property type="match status" value="1"/>
</dbReference>
<dbReference type="GO" id="GO:0016020">
    <property type="term" value="C:membrane"/>
    <property type="evidence" value="ECO:0007669"/>
    <property type="project" value="TreeGrafter"/>
</dbReference>
<dbReference type="InterPro" id="IPR001199">
    <property type="entry name" value="Cyt_B5-like_heme/steroid-bd"/>
</dbReference>
<dbReference type="InterPro" id="IPR050668">
    <property type="entry name" value="Cytochrome_b5"/>
</dbReference>
<comment type="similarity">
    <text evidence="4">Belongs to the cytochrome b5 family.</text>
</comment>
<dbReference type="PANTHER" id="PTHR19359">
    <property type="entry name" value="CYTOCHROME B5"/>
    <property type="match status" value="1"/>
</dbReference>
<keyword evidence="1" id="KW-0349">Heme</keyword>
<comment type="caution">
    <text evidence="6">The sequence shown here is derived from an EMBL/GenBank/DDBJ whole genome shotgun (WGS) entry which is preliminary data.</text>
</comment>
<dbReference type="GO" id="GO:0020037">
    <property type="term" value="F:heme binding"/>
    <property type="evidence" value="ECO:0007669"/>
    <property type="project" value="TreeGrafter"/>
</dbReference>
<accession>A0A933VUJ9</accession>
<dbReference type="InterPro" id="IPR036400">
    <property type="entry name" value="Cyt_B5-like_heme/steroid_sf"/>
</dbReference>
<dbReference type="Proteomes" id="UP000782519">
    <property type="component" value="Unassembled WGS sequence"/>
</dbReference>
<organism evidence="6 7">
    <name type="scientific">Rhodopseudomonas palustris</name>
    <dbReference type="NCBI Taxonomy" id="1076"/>
    <lineage>
        <taxon>Bacteria</taxon>
        <taxon>Pseudomonadati</taxon>
        <taxon>Pseudomonadota</taxon>
        <taxon>Alphaproteobacteria</taxon>
        <taxon>Hyphomicrobiales</taxon>
        <taxon>Nitrobacteraceae</taxon>
        <taxon>Rhodopseudomonas</taxon>
    </lineage>
</organism>
<protein>
    <submittedName>
        <fullName evidence="6">Cytochrome b5 domain-containing protein</fullName>
    </submittedName>
</protein>
<evidence type="ECO:0000259" key="5">
    <source>
        <dbReference type="PROSITE" id="PS50255"/>
    </source>
</evidence>
<dbReference type="AlphaFoldDB" id="A0A933VUJ9"/>
<dbReference type="Pfam" id="PF00173">
    <property type="entry name" value="Cyt-b5"/>
    <property type="match status" value="1"/>
</dbReference>
<dbReference type="SUPFAM" id="SSF55856">
    <property type="entry name" value="Cytochrome b5-like heme/steroid binding domain"/>
    <property type="match status" value="1"/>
</dbReference>
<evidence type="ECO:0000256" key="4">
    <source>
        <dbReference type="ARBA" id="ARBA00038168"/>
    </source>
</evidence>
<evidence type="ECO:0000256" key="2">
    <source>
        <dbReference type="ARBA" id="ARBA00022723"/>
    </source>
</evidence>
<keyword evidence="2" id="KW-0479">Metal-binding</keyword>
<evidence type="ECO:0000256" key="1">
    <source>
        <dbReference type="ARBA" id="ARBA00022617"/>
    </source>
</evidence>
<dbReference type="EMBL" id="JACRJB010000027">
    <property type="protein sequence ID" value="MBI5129919.1"/>
    <property type="molecule type" value="Genomic_DNA"/>
</dbReference>
<evidence type="ECO:0000313" key="6">
    <source>
        <dbReference type="EMBL" id="MBI5129919.1"/>
    </source>
</evidence>
<evidence type="ECO:0000256" key="3">
    <source>
        <dbReference type="ARBA" id="ARBA00023004"/>
    </source>
</evidence>
<keyword evidence="3" id="KW-0408">Iron</keyword>
<gene>
    <name evidence="6" type="ORF">HZA66_10790</name>
</gene>
<sequence>MMRKLYFASTATFWIVVLGFWAGSALTPGVQQPAVAADRDITAAELARHATPADCWMAIRGAVYDLSPYLPDHPSRPSIIEPWCGKEATEAYATKTKGRAHSGEADAMLPKYRIGRFAPGGAQ</sequence>